<dbReference type="Proteomes" id="UP000092401">
    <property type="component" value="Unassembled WGS sequence"/>
</dbReference>
<gene>
    <name evidence="1" type="ORF">APG10_00947</name>
    <name evidence="2" type="ORF">APG11_01083</name>
    <name evidence="3" type="ORF">APG12_00811</name>
</gene>
<dbReference type="Pfam" id="PF09853">
    <property type="entry name" value="DUF2080"/>
    <property type="match status" value="1"/>
</dbReference>
<evidence type="ECO:0000313" key="3">
    <source>
        <dbReference type="EMBL" id="KYC50383.1"/>
    </source>
</evidence>
<dbReference type="Proteomes" id="UP000091929">
    <property type="component" value="Unassembled WGS sequence"/>
</dbReference>
<sequence length="59" mass="6682">MDSLTMPRKVEAIMNGPLSLSEEVVQIYERKVTAYGNSAKVDAQKKYIGYRAYVIIVKD</sequence>
<dbReference type="EMBL" id="LNGE01000021">
    <property type="protein sequence ID" value="KYC45375.1"/>
    <property type="molecule type" value="Genomic_DNA"/>
</dbReference>
<evidence type="ECO:0008006" key="6">
    <source>
        <dbReference type="Google" id="ProtNLM"/>
    </source>
</evidence>
<protein>
    <recommendedName>
        <fullName evidence="6">DUF2080 family transposase-associated protein</fullName>
    </recommendedName>
</protein>
<accession>A0A150IZG5</accession>
<organism evidence="1 5">
    <name type="scientific">Candidatus Methanofastidiosum methylothiophilum</name>
    <dbReference type="NCBI Taxonomy" id="1705564"/>
    <lineage>
        <taxon>Archaea</taxon>
        <taxon>Methanobacteriati</taxon>
        <taxon>Methanobacteriota</taxon>
        <taxon>Stenosarchaea group</taxon>
        <taxon>Candidatus Methanofastidiosia</taxon>
        <taxon>Candidatus Methanofastidiosales</taxon>
        <taxon>Candidatus Methanofastidiosaceae</taxon>
        <taxon>Candidatus Methanofastidiosum</taxon>
    </lineage>
</organism>
<evidence type="ECO:0000313" key="5">
    <source>
        <dbReference type="Proteomes" id="UP000092401"/>
    </source>
</evidence>
<evidence type="ECO:0000313" key="1">
    <source>
        <dbReference type="EMBL" id="KYC45375.1"/>
    </source>
</evidence>
<dbReference type="AlphaFoldDB" id="A0A150IKQ5"/>
<dbReference type="EMBL" id="LNGF01000022">
    <property type="protein sequence ID" value="KYC47483.1"/>
    <property type="molecule type" value="Genomic_DNA"/>
</dbReference>
<name>A0A150IKQ5_9EURY</name>
<proteinExistence type="predicted"/>
<accession>A0A150IKQ5</accession>
<evidence type="ECO:0000313" key="4">
    <source>
        <dbReference type="Proteomes" id="UP000091929"/>
    </source>
</evidence>
<dbReference type="Proteomes" id="UP000092403">
    <property type="component" value="Unassembled WGS sequence"/>
</dbReference>
<dbReference type="NCBIfam" id="NF033496">
    <property type="entry name" value="DUF2080_fam_acc"/>
    <property type="match status" value="1"/>
</dbReference>
<comment type="caution">
    <text evidence="1">The sequence shown here is derived from an EMBL/GenBank/DDBJ whole genome shotgun (WGS) entry which is preliminary data.</text>
</comment>
<accession>A0A150IR75</accession>
<reference evidence="4 5" key="1">
    <citation type="journal article" date="2016" name="ISME J.">
        <title>Chasing the elusive Euryarchaeota class WSA2: genomes reveal a uniquely fastidious methyl-reducing methanogen.</title>
        <authorList>
            <person name="Nobu M.K."/>
            <person name="Narihiro T."/>
            <person name="Kuroda K."/>
            <person name="Mei R."/>
            <person name="Liu W.T."/>
        </authorList>
    </citation>
    <scope>NUCLEOTIDE SEQUENCE [LARGE SCALE GENOMIC DNA]</scope>
    <source>
        <strain evidence="1">B03fssc0709_Meth_Bin005</strain>
        <strain evidence="2">B15fssc0709_Meth_Bin003</strain>
        <strain evidence="3">BMIXfssc0709_Meth_Bin006</strain>
    </source>
</reference>
<dbReference type="InterPro" id="IPR019205">
    <property type="entry name" value="DUF2080_transposon-encoded"/>
</dbReference>
<evidence type="ECO:0000313" key="2">
    <source>
        <dbReference type="EMBL" id="KYC47483.1"/>
    </source>
</evidence>
<dbReference type="EMBL" id="LNJC01000014">
    <property type="protein sequence ID" value="KYC50383.1"/>
    <property type="molecule type" value="Genomic_DNA"/>
</dbReference>